<accession>A0A9W6VWT8</accession>
<dbReference type="EMBL" id="BSTK01000010">
    <property type="protein sequence ID" value="GLY88208.1"/>
    <property type="molecule type" value="Genomic_DNA"/>
</dbReference>
<dbReference type="Proteomes" id="UP001165074">
    <property type="component" value="Unassembled WGS sequence"/>
</dbReference>
<reference evidence="1" key="1">
    <citation type="submission" date="2023-03" db="EMBL/GenBank/DDBJ databases">
        <title>Actinoallomurus iriomotensis NBRC 103684.</title>
        <authorList>
            <person name="Ichikawa N."/>
            <person name="Sato H."/>
            <person name="Tonouchi N."/>
        </authorList>
    </citation>
    <scope>NUCLEOTIDE SEQUENCE</scope>
    <source>
        <strain evidence="1">NBRC 103684</strain>
    </source>
</reference>
<evidence type="ECO:0000313" key="2">
    <source>
        <dbReference type="Proteomes" id="UP001165074"/>
    </source>
</evidence>
<keyword evidence="2" id="KW-1185">Reference proteome</keyword>
<evidence type="ECO:0000313" key="1">
    <source>
        <dbReference type="EMBL" id="GLY88208.1"/>
    </source>
</evidence>
<dbReference type="AlphaFoldDB" id="A0A9W6VWT8"/>
<protein>
    <submittedName>
        <fullName evidence="1">Uncharacterized protein</fullName>
    </submittedName>
</protein>
<proteinExistence type="predicted"/>
<gene>
    <name evidence="1" type="ORF">Airi02_061370</name>
</gene>
<name>A0A9W6VWT8_9ACTN</name>
<organism evidence="1 2">
    <name type="scientific">Actinoallomurus iriomotensis</name>
    <dbReference type="NCBI Taxonomy" id="478107"/>
    <lineage>
        <taxon>Bacteria</taxon>
        <taxon>Bacillati</taxon>
        <taxon>Actinomycetota</taxon>
        <taxon>Actinomycetes</taxon>
        <taxon>Streptosporangiales</taxon>
        <taxon>Thermomonosporaceae</taxon>
        <taxon>Actinoallomurus</taxon>
    </lineage>
</organism>
<comment type="caution">
    <text evidence="1">The sequence shown here is derived from an EMBL/GenBank/DDBJ whole genome shotgun (WGS) entry which is preliminary data.</text>
</comment>
<sequence length="74" mass="8271">MVERPVIVIEHSVSVDERLKGLLPARSGAMRQGRQHGEFRGADGLFRLDHLGDLLGAENDRSQRHSRVAEVDRA</sequence>